<dbReference type="EMBL" id="FWXZ01000001">
    <property type="protein sequence ID" value="SMC35752.1"/>
    <property type="molecule type" value="Genomic_DNA"/>
</dbReference>
<evidence type="ECO:0000313" key="2">
    <source>
        <dbReference type="Proteomes" id="UP000192328"/>
    </source>
</evidence>
<organism evidence="1 2">
    <name type="scientific">Aristaeella lactis</name>
    <dbReference type="NCBI Taxonomy" id="3046383"/>
    <lineage>
        <taxon>Bacteria</taxon>
        <taxon>Bacillati</taxon>
        <taxon>Bacillota</taxon>
        <taxon>Clostridia</taxon>
        <taxon>Eubacteriales</taxon>
        <taxon>Aristaeellaceae</taxon>
        <taxon>Aristaeella</taxon>
    </lineage>
</organism>
<name>A0AC61PHJ1_9FIRM</name>
<accession>A0AC61PHJ1</accession>
<keyword evidence="2" id="KW-1185">Reference proteome</keyword>
<gene>
    <name evidence="1" type="ORF">SAMN06297397_0230</name>
</gene>
<proteinExistence type="predicted"/>
<protein>
    <submittedName>
        <fullName evidence="1">Accessory gene regulator B</fullName>
    </submittedName>
</protein>
<dbReference type="Proteomes" id="UP000192328">
    <property type="component" value="Unassembled WGS sequence"/>
</dbReference>
<evidence type="ECO:0000313" key="1">
    <source>
        <dbReference type="EMBL" id="SMC35752.1"/>
    </source>
</evidence>
<sequence>MLASQAKRISSFCISNGIIVEQDREKYDYCYEIMLSTLLNFASVLLIGLCTGFLAQTVCFMLVFAVLKSNAGGYHAESHLVCFAETVGTFLLYRLLAAVIPAGILPYVSIVLIAFAIITVFILAPVGTGNKPIGRRQSGQLKRDCCLIILFLGAAVFFLLFFSAAQWAFSISFAVTAVSVSLIIGKYQLAKHGPEA</sequence>
<comment type="caution">
    <text evidence="1">The sequence shown here is derived from an EMBL/GenBank/DDBJ whole genome shotgun (WGS) entry which is preliminary data.</text>
</comment>
<reference evidence="1" key="1">
    <citation type="submission" date="2017-04" db="EMBL/GenBank/DDBJ databases">
        <authorList>
            <person name="Varghese N."/>
            <person name="Submissions S."/>
        </authorList>
    </citation>
    <scope>NUCLEOTIDE SEQUENCE</scope>
    <source>
        <strain evidence="1">WTE2008</strain>
    </source>
</reference>